<dbReference type="AlphaFoldDB" id="A0A834SCM8"/>
<dbReference type="Proteomes" id="UP000634136">
    <property type="component" value="Unassembled WGS sequence"/>
</dbReference>
<sequence>MAWEERGSCLDIFRTRNHGRISEIFMNYKAKDLLRKVVMAWEERGSCLNIFRTRNRGRVSETFTNYEAKDLLHKRTVDHVLTYSRQQIASGFDAPIGVDMAWEERGSCLNIFQMTNRGRISETFRNYEAKDLLRKSVHHVLTNSRREIAVGSLKPSQIMRQNICCASECNTSVRVVFTNRCGFDAPSGVAMAWEERGSCLNIFRTTSHGRILETFTNYDAKDLLRKRVKHIGSPCICEPEWF</sequence>
<protein>
    <submittedName>
        <fullName evidence="1">Uncharacterized protein</fullName>
    </submittedName>
</protein>
<comment type="caution">
    <text evidence="1">The sequence shown here is derived from an EMBL/GenBank/DDBJ whole genome shotgun (WGS) entry which is preliminary data.</text>
</comment>
<evidence type="ECO:0000313" key="1">
    <source>
        <dbReference type="EMBL" id="KAF7800574.1"/>
    </source>
</evidence>
<accession>A0A834SCM8</accession>
<keyword evidence="2" id="KW-1185">Reference proteome</keyword>
<reference evidence="1" key="1">
    <citation type="submission" date="2020-09" db="EMBL/GenBank/DDBJ databases">
        <title>Genome-Enabled Discovery of Anthraquinone Biosynthesis in Senna tora.</title>
        <authorList>
            <person name="Kang S.-H."/>
            <person name="Pandey R.P."/>
            <person name="Lee C.-M."/>
            <person name="Sim J.-S."/>
            <person name="Jeong J.-T."/>
            <person name="Choi B.-S."/>
            <person name="Jung M."/>
            <person name="Ginzburg D."/>
            <person name="Zhao K."/>
            <person name="Won S.Y."/>
            <person name="Oh T.-J."/>
            <person name="Yu Y."/>
            <person name="Kim N.-H."/>
            <person name="Lee O.R."/>
            <person name="Lee T.-H."/>
            <person name="Bashyal P."/>
            <person name="Kim T.-S."/>
            <person name="Lee W.-H."/>
            <person name="Kawkins C."/>
            <person name="Kim C.-K."/>
            <person name="Kim J.S."/>
            <person name="Ahn B.O."/>
            <person name="Rhee S.Y."/>
            <person name="Sohng J.K."/>
        </authorList>
    </citation>
    <scope>NUCLEOTIDE SEQUENCE</scope>
    <source>
        <tissue evidence="1">Leaf</tissue>
    </source>
</reference>
<evidence type="ECO:0000313" key="2">
    <source>
        <dbReference type="Proteomes" id="UP000634136"/>
    </source>
</evidence>
<name>A0A834SCM8_9FABA</name>
<organism evidence="1 2">
    <name type="scientific">Senna tora</name>
    <dbReference type="NCBI Taxonomy" id="362788"/>
    <lineage>
        <taxon>Eukaryota</taxon>
        <taxon>Viridiplantae</taxon>
        <taxon>Streptophyta</taxon>
        <taxon>Embryophyta</taxon>
        <taxon>Tracheophyta</taxon>
        <taxon>Spermatophyta</taxon>
        <taxon>Magnoliopsida</taxon>
        <taxon>eudicotyledons</taxon>
        <taxon>Gunneridae</taxon>
        <taxon>Pentapetalae</taxon>
        <taxon>rosids</taxon>
        <taxon>fabids</taxon>
        <taxon>Fabales</taxon>
        <taxon>Fabaceae</taxon>
        <taxon>Caesalpinioideae</taxon>
        <taxon>Cassia clade</taxon>
        <taxon>Senna</taxon>
    </lineage>
</organism>
<gene>
    <name evidence="1" type="ORF">G2W53_044991</name>
</gene>
<proteinExistence type="predicted"/>
<dbReference type="EMBL" id="JAAIUW010000320">
    <property type="protein sequence ID" value="KAF7800574.1"/>
    <property type="molecule type" value="Genomic_DNA"/>
</dbReference>